<sequence>MVATMVINKGIKLLTKSSGKCPASRTNLLSSKSVVPKLEASIYKSWSKKENRPKVAFKDHCIPKVEEKGRLITNPTMRFKCNVVGHIAINCPIERTLVFNEDFNGWIETNDDDFQEGIVDKDERTRVIGSRKRKGAFTHKRETKANNENVDNGMVAYMENALKIKFECFEDQEQVSKLLIILAVDKDY</sequence>
<evidence type="ECO:0000313" key="1">
    <source>
        <dbReference type="EMBL" id="KAI5672353.1"/>
    </source>
</evidence>
<reference evidence="2" key="1">
    <citation type="journal article" date="2023" name="Nat. Plants">
        <title>Single-cell RNA sequencing provides a high-resolution roadmap for understanding the multicellular compartmentation of specialized metabolism.</title>
        <authorList>
            <person name="Sun S."/>
            <person name="Shen X."/>
            <person name="Li Y."/>
            <person name="Li Y."/>
            <person name="Wang S."/>
            <person name="Li R."/>
            <person name="Zhang H."/>
            <person name="Shen G."/>
            <person name="Guo B."/>
            <person name="Wei J."/>
            <person name="Xu J."/>
            <person name="St-Pierre B."/>
            <person name="Chen S."/>
            <person name="Sun C."/>
        </authorList>
    </citation>
    <scope>NUCLEOTIDE SEQUENCE [LARGE SCALE GENOMIC DNA]</scope>
</reference>
<protein>
    <submittedName>
        <fullName evidence="1">Uncharacterized protein</fullName>
    </submittedName>
</protein>
<dbReference type="Proteomes" id="UP001060085">
    <property type="component" value="Linkage Group LG03"/>
</dbReference>
<accession>A0ACC0BIE1</accession>
<keyword evidence="2" id="KW-1185">Reference proteome</keyword>
<dbReference type="EMBL" id="CM044703">
    <property type="protein sequence ID" value="KAI5672353.1"/>
    <property type="molecule type" value="Genomic_DNA"/>
</dbReference>
<gene>
    <name evidence="1" type="ORF">M9H77_12717</name>
</gene>
<comment type="caution">
    <text evidence="1">The sequence shown here is derived from an EMBL/GenBank/DDBJ whole genome shotgun (WGS) entry which is preliminary data.</text>
</comment>
<organism evidence="1 2">
    <name type="scientific">Catharanthus roseus</name>
    <name type="common">Madagascar periwinkle</name>
    <name type="synonym">Vinca rosea</name>
    <dbReference type="NCBI Taxonomy" id="4058"/>
    <lineage>
        <taxon>Eukaryota</taxon>
        <taxon>Viridiplantae</taxon>
        <taxon>Streptophyta</taxon>
        <taxon>Embryophyta</taxon>
        <taxon>Tracheophyta</taxon>
        <taxon>Spermatophyta</taxon>
        <taxon>Magnoliopsida</taxon>
        <taxon>eudicotyledons</taxon>
        <taxon>Gunneridae</taxon>
        <taxon>Pentapetalae</taxon>
        <taxon>asterids</taxon>
        <taxon>lamiids</taxon>
        <taxon>Gentianales</taxon>
        <taxon>Apocynaceae</taxon>
        <taxon>Rauvolfioideae</taxon>
        <taxon>Vinceae</taxon>
        <taxon>Catharanthinae</taxon>
        <taxon>Catharanthus</taxon>
    </lineage>
</organism>
<name>A0ACC0BIE1_CATRO</name>
<proteinExistence type="predicted"/>
<evidence type="ECO:0000313" key="2">
    <source>
        <dbReference type="Proteomes" id="UP001060085"/>
    </source>
</evidence>